<comment type="caution">
    <text evidence="5">The sequence shown here is derived from an EMBL/GenBank/DDBJ whole genome shotgun (WGS) entry which is preliminary data.</text>
</comment>
<feature type="active site" description="5-glutamyl coenzyme A thioester intermediate" evidence="4">
    <location>
        <position position="324"/>
    </location>
</feature>
<protein>
    <recommendedName>
        <fullName evidence="3">Acetate CoA-transferase YdiF</fullName>
        <ecNumber evidence="3">2.8.3.8</ecNumber>
    </recommendedName>
</protein>
<dbReference type="PIRSF" id="PIRSF000858">
    <property type="entry name" value="SCOT-t"/>
    <property type="match status" value="1"/>
</dbReference>
<evidence type="ECO:0000256" key="1">
    <source>
        <dbReference type="ARBA" id="ARBA00007154"/>
    </source>
</evidence>
<dbReference type="EMBL" id="SJOI01000001">
    <property type="protein sequence ID" value="TCL02096.1"/>
    <property type="molecule type" value="Genomic_DNA"/>
</dbReference>
<comment type="catalytic activity">
    <reaction evidence="3">
        <text>an acyl-CoA + acetate = a carboxylate + acetyl-CoA</text>
        <dbReference type="Rhea" id="RHEA:13381"/>
        <dbReference type="ChEBI" id="CHEBI:29067"/>
        <dbReference type="ChEBI" id="CHEBI:30089"/>
        <dbReference type="ChEBI" id="CHEBI:57288"/>
        <dbReference type="ChEBI" id="CHEBI:58342"/>
        <dbReference type="EC" id="2.8.3.8"/>
    </reaction>
</comment>
<evidence type="ECO:0000256" key="2">
    <source>
        <dbReference type="ARBA" id="ARBA00022679"/>
    </source>
</evidence>
<evidence type="ECO:0000313" key="6">
    <source>
        <dbReference type="Proteomes" id="UP000294555"/>
    </source>
</evidence>
<organism evidence="5 6">
    <name type="scientific">Sodalis ligni</name>
    <dbReference type="NCBI Taxonomy" id="2697027"/>
    <lineage>
        <taxon>Bacteria</taxon>
        <taxon>Pseudomonadati</taxon>
        <taxon>Pseudomonadota</taxon>
        <taxon>Gammaproteobacteria</taxon>
        <taxon>Enterobacterales</taxon>
        <taxon>Bruguierivoracaceae</taxon>
        <taxon>Sodalis</taxon>
    </lineage>
</organism>
<evidence type="ECO:0000256" key="4">
    <source>
        <dbReference type="PIRSR" id="PIRSR000858-1"/>
    </source>
</evidence>
<dbReference type="Pfam" id="PF01144">
    <property type="entry name" value="CoA_trans"/>
    <property type="match status" value="1"/>
</dbReference>
<reference evidence="5 6" key="1">
    <citation type="submission" date="2019-02" db="EMBL/GenBank/DDBJ databases">
        <title>Investigation of anaerobic lignin degradation for improved lignocellulosic biofuels.</title>
        <authorList>
            <person name="Deangelis K."/>
        </authorList>
    </citation>
    <scope>NUCLEOTIDE SEQUENCE [LARGE SCALE GENOMIC DNA]</scope>
    <source>
        <strain evidence="5 6">159R</strain>
    </source>
</reference>
<dbReference type="SMART" id="SM00882">
    <property type="entry name" value="CoA_trans"/>
    <property type="match status" value="1"/>
</dbReference>
<dbReference type="GO" id="GO:0046952">
    <property type="term" value="P:ketone body catabolic process"/>
    <property type="evidence" value="ECO:0007669"/>
    <property type="project" value="InterPro"/>
</dbReference>
<accession>A0A4R1NC21</accession>
<name>A0A4R1NC21_9GAMM</name>
<dbReference type="InterPro" id="IPR014388">
    <property type="entry name" value="3-oxoacid_CoA-transferase"/>
</dbReference>
<dbReference type="Proteomes" id="UP000294555">
    <property type="component" value="Unassembled WGS sequence"/>
</dbReference>
<dbReference type="EC" id="2.8.3.8" evidence="3"/>
<dbReference type="AlphaFoldDB" id="A0A4R1NC21"/>
<dbReference type="OrthoDB" id="9805230at2"/>
<dbReference type="Gene3D" id="3.40.1080.10">
    <property type="entry name" value="Glutaconate Coenzyme A-transferase"/>
    <property type="match status" value="2"/>
</dbReference>
<dbReference type="InterPro" id="IPR004165">
    <property type="entry name" value="CoA_trans_fam_I"/>
</dbReference>
<dbReference type="InterPro" id="IPR037171">
    <property type="entry name" value="NagB/RpiA_transferase-like"/>
</dbReference>
<dbReference type="PANTHER" id="PTHR43293">
    <property type="entry name" value="ACETATE COA-TRANSFERASE YDIF"/>
    <property type="match status" value="1"/>
</dbReference>
<dbReference type="PANTHER" id="PTHR43293:SF1">
    <property type="entry name" value="ACETATE COA-TRANSFERASE YDIF"/>
    <property type="match status" value="1"/>
</dbReference>
<dbReference type="RefSeq" id="WP_132921071.1">
    <property type="nucleotide sequence ID" value="NZ_SJOI01000001.1"/>
</dbReference>
<dbReference type="GO" id="GO:0008775">
    <property type="term" value="F:acetate CoA-transferase activity"/>
    <property type="evidence" value="ECO:0007669"/>
    <property type="project" value="UniProtKB-EC"/>
</dbReference>
<comment type="function">
    <text evidence="3">CoA transferase having broad substrate specificity for short-chain acyl-CoA thioesters with the activity decreasing when the length of the carboxylic acid chain exceeds four carbons.</text>
</comment>
<keyword evidence="6" id="KW-1185">Reference proteome</keyword>
<comment type="similarity">
    <text evidence="1 3">Belongs to the 3-oxoacid CoA-transferase family.</text>
</comment>
<evidence type="ECO:0000256" key="3">
    <source>
        <dbReference type="PIRNR" id="PIRNR000858"/>
    </source>
</evidence>
<dbReference type="SUPFAM" id="SSF100950">
    <property type="entry name" value="NagB/RpiA/CoA transferase-like"/>
    <property type="match status" value="2"/>
</dbReference>
<keyword evidence="2 3" id="KW-0808">Transferase</keyword>
<sequence length="512" mass="55424">MNKLTTPQRIAAQIQDNTTIAISGNGGGMVEADYLLAAIEQRFLETGHPCNLTLVHSLGIGDREHKGSNRFAHKGMLKRVIAGHFTWSPAMQALVRNEDIEAYCFPGGVIQALLREIGAGRPGLFTHVGLGSFVDPRKGGGKANRITRDELVELIEIDGETKLRYRPFKVDYAIVRGTYADPNGNISLEEEAIDMDVYSMALAAHNSGGNVFAQVRDLVEPGSLNPRHVLIPGVLVDSLVEYRQQEQTYLGGYDLSISGQQKRLSSRDGIALVQHPVRRLIARRAAQELLSGASTNFGFGIPGGIPGIALREGVPYKSLWLSVEQGVHNGLMLDDALFGCARNADAIVSSLDQFDFYSGGGIDVTFLGMGEMDQHGNVNVSHLNGNLIGPGGFLEIAQNAKKVVFCGTFDAKGSKVAVTPEGLTIEKAGEIPKLVSDVEKITFSGDYARQSGQNVLYVTERAVFRLTSDGVELAEIAPGVDVERDILPYMKFKPIIRNPAVMDIGLFSAMEE</sequence>
<evidence type="ECO:0000313" key="5">
    <source>
        <dbReference type="EMBL" id="TCL02096.1"/>
    </source>
</evidence>
<proteinExistence type="inferred from homology"/>
<gene>
    <name evidence="5" type="ORF">EZJ58_0088</name>
</gene>